<accession>G0M690</accession>
<dbReference type="InterPro" id="IPR022038">
    <property type="entry name" value="Ig-like_bact"/>
</dbReference>
<dbReference type="NCBIfam" id="TIGR03715">
    <property type="entry name" value="KxYKxGKxW"/>
    <property type="match status" value="1"/>
</dbReference>
<keyword evidence="1" id="KW-0134">Cell wall</keyword>
<evidence type="ECO:0000259" key="7">
    <source>
        <dbReference type="PROSITE" id="PS50847"/>
    </source>
</evidence>
<dbReference type="Gene3D" id="2.60.40.10">
    <property type="entry name" value="Immunoglobulins"/>
    <property type="match status" value="3"/>
</dbReference>
<dbReference type="InterPro" id="IPR019931">
    <property type="entry name" value="LPXTG_anchor"/>
</dbReference>
<keyword evidence="4" id="KW-0572">Peptidoglycan-anchor</keyword>
<dbReference type="SUPFAM" id="SSF52058">
    <property type="entry name" value="L domain-like"/>
    <property type="match status" value="1"/>
</dbReference>
<dbReference type="EMBL" id="FR874854">
    <property type="protein sequence ID" value="CCC17819.1"/>
    <property type="molecule type" value="Genomic_DNA"/>
</dbReference>
<feature type="region of interest" description="Disordered" evidence="5">
    <location>
        <begin position="880"/>
        <end position="994"/>
    </location>
</feature>
<gene>
    <name evidence="8" type="ORF">LPENT_02515</name>
</gene>
<reference evidence="8" key="1">
    <citation type="journal article" date="2011" name="J. Bacteriol.">
        <title>Genome Sequence of Lactobacillus pentosus IG1, a Strain Isolated from Spanish-Style Green Olive Fermentations.</title>
        <authorList>
            <person name="Maldonado-Barragan A."/>
            <person name="Caballero-Guerrero B."/>
            <person name="Lucena-Padros H."/>
            <person name="Ruiz-Barba J.L."/>
        </authorList>
    </citation>
    <scope>NUCLEOTIDE SEQUENCE</scope>
    <source>
        <strain evidence="8">IG1</strain>
    </source>
</reference>
<keyword evidence="2" id="KW-0964">Secreted</keyword>
<dbReference type="Gene3D" id="3.80.10.10">
    <property type="entry name" value="Ribonuclease Inhibitor"/>
    <property type="match status" value="1"/>
</dbReference>
<evidence type="ECO:0000256" key="5">
    <source>
        <dbReference type="SAM" id="MobiDB-lite"/>
    </source>
</evidence>
<feature type="compositionally biased region" description="Low complexity" evidence="5">
    <location>
        <begin position="935"/>
        <end position="949"/>
    </location>
</feature>
<feature type="compositionally biased region" description="Acidic residues" evidence="5">
    <location>
        <begin position="880"/>
        <end position="918"/>
    </location>
</feature>
<feature type="domain" description="Gram-positive cocci surface proteins LPxTG" evidence="7">
    <location>
        <begin position="1058"/>
        <end position="1091"/>
    </location>
</feature>
<evidence type="ECO:0000313" key="8">
    <source>
        <dbReference type="EMBL" id="CCC17819.1"/>
    </source>
</evidence>
<dbReference type="PROSITE" id="PS50847">
    <property type="entry name" value="GRAM_POS_ANCHORING"/>
    <property type="match status" value="1"/>
</dbReference>
<dbReference type="InterPro" id="IPR013783">
    <property type="entry name" value="Ig-like_fold"/>
</dbReference>
<keyword evidence="3" id="KW-0732">Signal</keyword>
<evidence type="ECO:0000256" key="1">
    <source>
        <dbReference type="ARBA" id="ARBA00022512"/>
    </source>
</evidence>
<keyword evidence="6" id="KW-1133">Transmembrane helix</keyword>
<dbReference type="NCBIfam" id="TIGR01167">
    <property type="entry name" value="LPXTG_anchor"/>
    <property type="match status" value="1"/>
</dbReference>
<dbReference type="NCBIfam" id="TIGR02167">
    <property type="entry name" value="Liste_lipo_26"/>
    <property type="match status" value="2"/>
</dbReference>
<feature type="region of interest" description="Disordered" evidence="5">
    <location>
        <begin position="106"/>
        <end position="175"/>
    </location>
</feature>
<dbReference type="Pfam" id="PF19258">
    <property type="entry name" value="KxYKxGKxW_sig"/>
    <property type="match status" value="1"/>
</dbReference>
<sequence>MREQAKRYKMYKSGKIWVFAGITLITLNLTMINGRADETDAALMTDAAAQVLPANQQPELALNVTEQVSGDNAPQVEISDAPASAEAVATDSQAADTVQESMVAVPTESHADASVQVSTEQPNQSVVSNQTAESPIADGQLPVEPAPDVVVDHDSSSVHSDSEQAADHEADDADEATEIPESLLVGPDVTAPATEQPVLTESKDMVRRQEPRANELERGIQDTRRTEVTGNIGVNWWFDGETGVLSLGGGKLKPWHSMSSPWEWYTWFEQVTKVVITDTIVADKNMAGLFADLKNVKSYVGLDKIDTSEVVSMRGLFMDNLNLTTLDLSSWNTSKLEEMRLIFGVAIYDRPKFSKLTSINLAGWDTSHVTDLSGAFLYCGSLRTVIGLEQFNTEKVTDMTAVFYGTAFSSLDVSNFSSASLTEMLWMFGGMRNVTSIKLGSKFDAALVQNFRALFVYSPKLEVLDISGLDMSRVTENNAMFLGDFSLKKLTLGPNTNLSKLLEAPSVGLPGPYLSEKYSGRWVNLDDPNDTLTTQELIARYSGNGAAMATYIWEANRAVIDLHDVTIDAGDDWNWSHSIDGLVDQFGNPVDVQALYAANPKAVKLRGDRVNTKRPGTYQVTFKYAGKTVTALVIVKADQTSLNVHDTDLHAGGTWQPQDAFDGATDKDGQPIDFSNVTVTGDVNPAVPGEYQVTYTVGNQSQTITVTVKENQASLNLHQHHVTVHTDGQGGSTWQPQTNFHNATDVDGQPVDWSAIEVIGMPDWTTAGDYQVTYQFKNQHGKLVMATVTITVVIEEDDEQGESQSAFQVQDSTLQVGDAWQPEANVVVVTDVNGDTVPFDELLVTGTVDTTKAGVYEITYQYTDASGKVFTEVVTVTVVEADDGDANGEQPDDGDDTDESEQPGDGDVNEPDESEQPDAGEQPAQPDDGDDTDGSNEQGQSGNGSQTEQPSEQPQTGDMGSHGKPSGNNAGKPGTLGANNQETNGNVLGKTGINHGSNDHSCDANGATQAALTNLSAGTDGQSHTGLNVRDQTTTRLGQPVSSSSVQPASAKIGVTHLPQTGEQASHSGIWGALLLGLTVFGGWLGLRRKQ</sequence>
<dbReference type="InterPro" id="IPR005046">
    <property type="entry name" value="DUF285"/>
</dbReference>
<dbReference type="Pfam" id="PF03382">
    <property type="entry name" value="DUF285"/>
    <property type="match status" value="2"/>
</dbReference>
<evidence type="ECO:0000256" key="3">
    <source>
        <dbReference type="ARBA" id="ARBA00022729"/>
    </source>
</evidence>
<dbReference type="InterPro" id="IPR011889">
    <property type="entry name" value="Liste_lipo_26"/>
</dbReference>
<dbReference type="Pfam" id="PF07523">
    <property type="entry name" value="Big_3"/>
    <property type="match status" value="4"/>
</dbReference>
<dbReference type="AlphaFoldDB" id="G0M690"/>
<dbReference type="InterPro" id="IPR022263">
    <property type="entry name" value="KxYKxGKxW"/>
</dbReference>
<feature type="compositionally biased region" description="Polar residues" evidence="5">
    <location>
        <begin position="115"/>
        <end position="133"/>
    </location>
</feature>
<evidence type="ECO:0000256" key="2">
    <source>
        <dbReference type="ARBA" id="ARBA00022525"/>
    </source>
</evidence>
<keyword evidence="6" id="KW-0472">Membrane</keyword>
<evidence type="ECO:0000256" key="6">
    <source>
        <dbReference type="SAM" id="Phobius"/>
    </source>
</evidence>
<feature type="compositionally biased region" description="Polar residues" evidence="5">
    <location>
        <begin position="977"/>
        <end position="986"/>
    </location>
</feature>
<feature type="transmembrane region" description="Helical" evidence="6">
    <location>
        <begin position="1069"/>
        <end position="1087"/>
    </location>
</feature>
<protein>
    <submittedName>
        <fullName evidence="8">Cell surface protein</fullName>
    </submittedName>
</protein>
<proteinExistence type="predicted"/>
<name>G0M690_LACPE</name>
<dbReference type="InterPro" id="IPR032675">
    <property type="entry name" value="LRR_dom_sf"/>
</dbReference>
<evidence type="ECO:0000256" key="4">
    <source>
        <dbReference type="ARBA" id="ARBA00023088"/>
    </source>
</evidence>
<feature type="compositionally biased region" description="Basic and acidic residues" evidence="5">
    <location>
        <begin position="150"/>
        <end position="168"/>
    </location>
</feature>
<organism evidence="8">
    <name type="scientific">Lactiplantibacillus pentosus IG1</name>
    <dbReference type="NCBI Taxonomy" id="1042160"/>
    <lineage>
        <taxon>Bacteria</taxon>
        <taxon>Bacillati</taxon>
        <taxon>Bacillota</taxon>
        <taxon>Bacilli</taxon>
        <taxon>Lactobacillales</taxon>
        <taxon>Lactobacillaceae</taxon>
        <taxon>Lactiplantibacillus</taxon>
    </lineage>
</organism>
<keyword evidence="6" id="KW-0812">Transmembrane</keyword>